<name>A0A0E9VZP0_ANGAN</name>
<protein>
    <submittedName>
        <fullName evidence="1">Uncharacterized protein</fullName>
    </submittedName>
</protein>
<dbReference type="AlphaFoldDB" id="A0A0E9VZP0"/>
<reference evidence="1" key="2">
    <citation type="journal article" date="2015" name="Fish Shellfish Immunol.">
        <title>Early steps in the European eel (Anguilla anguilla)-Vibrio vulnificus interaction in the gills: Role of the RtxA13 toxin.</title>
        <authorList>
            <person name="Callol A."/>
            <person name="Pajuelo D."/>
            <person name="Ebbesson L."/>
            <person name="Teles M."/>
            <person name="MacKenzie S."/>
            <person name="Amaro C."/>
        </authorList>
    </citation>
    <scope>NUCLEOTIDE SEQUENCE</scope>
</reference>
<sequence>MEHWSLSGWDSLTLWTDLTASLTSM</sequence>
<reference evidence="1" key="1">
    <citation type="submission" date="2014-11" db="EMBL/GenBank/DDBJ databases">
        <authorList>
            <person name="Amaro Gonzalez C."/>
        </authorList>
    </citation>
    <scope>NUCLEOTIDE SEQUENCE</scope>
</reference>
<dbReference type="EMBL" id="GBXM01024963">
    <property type="protein sequence ID" value="JAH83614.1"/>
    <property type="molecule type" value="Transcribed_RNA"/>
</dbReference>
<organism evidence="1">
    <name type="scientific">Anguilla anguilla</name>
    <name type="common">European freshwater eel</name>
    <name type="synonym">Muraena anguilla</name>
    <dbReference type="NCBI Taxonomy" id="7936"/>
    <lineage>
        <taxon>Eukaryota</taxon>
        <taxon>Metazoa</taxon>
        <taxon>Chordata</taxon>
        <taxon>Craniata</taxon>
        <taxon>Vertebrata</taxon>
        <taxon>Euteleostomi</taxon>
        <taxon>Actinopterygii</taxon>
        <taxon>Neopterygii</taxon>
        <taxon>Teleostei</taxon>
        <taxon>Anguilliformes</taxon>
        <taxon>Anguillidae</taxon>
        <taxon>Anguilla</taxon>
    </lineage>
</organism>
<proteinExistence type="predicted"/>
<evidence type="ECO:0000313" key="1">
    <source>
        <dbReference type="EMBL" id="JAH83614.1"/>
    </source>
</evidence>
<accession>A0A0E9VZP0</accession>